<name>L7LZD1_RHIPC</name>
<evidence type="ECO:0000313" key="2">
    <source>
        <dbReference type="EMBL" id="JAA56972.1"/>
    </source>
</evidence>
<accession>L7LZD1</accession>
<keyword evidence="1" id="KW-1133">Transmembrane helix</keyword>
<proteinExistence type="evidence at transcript level"/>
<evidence type="ECO:0000256" key="1">
    <source>
        <dbReference type="SAM" id="Phobius"/>
    </source>
</evidence>
<dbReference type="EMBL" id="GACK01008062">
    <property type="protein sequence ID" value="JAA56972.1"/>
    <property type="molecule type" value="mRNA"/>
</dbReference>
<dbReference type="AlphaFoldDB" id="L7LZD1"/>
<reference evidence="2" key="1">
    <citation type="submission" date="2012-11" db="EMBL/GenBank/DDBJ databases">
        <authorList>
            <person name="Lucero-Rivera Y.E."/>
            <person name="Tovar-Ramirez D."/>
        </authorList>
    </citation>
    <scope>NUCLEOTIDE SEQUENCE</scope>
    <source>
        <tissue evidence="2">Salivary gland</tissue>
    </source>
</reference>
<feature type="transmembrane region" description="Helical" evidence="1">
    <location>
        <begin position="87"/>
        <end position="109"/>
    </location>
</feature>
<reference evidence="2" key="2">
    <citation type="journal article" date="2015" name="J. Proteomics">
        <title>Sexual differences in the sialomes of the zebra tick, Rhipicephalus pulchellus.</title>
        <authorList>
            <person name="Tan A.W."/>
            <person name="Francischetti I.M."/>
            <person name="Slovak M."/>
            <person name="Kini R.M."/>
            <person name="Ribeiro J.M."/>
        </authorList>
    </citation>
    <scope>NUCLEOTIDE SEQUENCE</scope>
    <source>
        <tissue evidence="2">Salivary gland</tissue>
    </source>
</reference>
<protein>
    <submittedName>
        <fullName evidence="2">Uncharacterized protein</fullName>
    </submittedName>
</protein>
<feature type="transmembrane region" description="Helical" evidence="1">
    <location>
        <begin position="61"/>
        <end position="80"/>
    </location>
</feature>
<sequence>MDVFSPRLISISLNIYLFLFLDRYFFLSVSSIAFSQYLSFVFLSISFCRSLFLSHCLFDSLFLPFSFFLSFILFSCFLCYDLLCPLLLNLTSVLLVLGFFSYPLAMLYYTRLCYALLSYLDS</sequence>
<organism evidence="2">
    <name type="scientific">Rhipicephalus pulchellus</name>
    <name type="common">Yellow backed tick</name>
    <name type="synonym">Dermacentor pulchellus</name>
    <dbReference type="NCBI Taxonomy" id="72859"/>
    <lineage>
        <taxon>Eukaryota</taxon>
        <taxon>Metazoa</taxon>
        <taxon>Ecdysozoa</taxon>
        <taxon>Arthropoda</taxon>
        <taxon>Chelicerata</taxon>
        <taxon>Arachnida</taxon>
        <taxon>Acari</taxon>
        <taxon>Parasitiformes</taxon>
        <taxon>Ixodida</taxon>
        <taxon>Ixodoidea</taxon>
        <taxon>Ixodidae</taxon>
        <taxon>Rhipicephalinae</taxon>
        <taxon>Rhipicephalus</taxon>
        <taxon>Rhipicephalus</taxon>
    </lineage>
</organism>
<keyword evidence="1" id="KW-0812">Transmembrane</keyword>
<keyword evidence="1" id="KW-0472">Membrane</keyword>